<evidence type="ECO:0000256" key="7">
    <source>
        <dbReference type="ARBA" id="ARBA00023136"/>
    </source>
</evidence>
<gene>
    <name evidence="10" type="ORF">EOK75_05275</name>
</gene>
<dbReference type="KEGG" id="pseb:EOK75_05275"/>
<dbReference type="InterPro" id="IPR043760">
    <property type="entry name" value="PycTM_dom"/>
</dbReference>
<comment type="subcellular location">
    <subcellularLocation>
        <location evidence="1">Cell membrane</location>
    </subcellularLocation>
</comment>
<reference evidence="10 11" key="1">
    <citation type="submission" date="2019-05" db="EMBL/GenBank/DDBJ databases">
        <title>Pseudorhodobacter turbinis sp. nov., isolated from the gut of the Korean turban shell.</title>
        <authorList>
            <person name="Jeong Y.-S."/>
            <person name="Kang W.-R."/>
            <person name="Bae J.-W."/>
        </authorList>
    </citation>
    <scope>NUCLEOTIDE SEQUENCE [LARGE SCALE GENOMIC DNA]</scope>
    <source>
        <strain evidence="10 11">S12M18</strain>
    </source>
</reference>
<evidence type="ECO:0000256" key="8">
    <source>
        <dbReference type="SAM" id="Phobius"/>
    </source>
</evidence>
<protein>
    <recommendedName>
        <fullName evidence="9">Pycsar effector protein domain-containing protein</fullName>
    </recommendedName>
</protein>
<dbReference type="RefSeq" id="WP_137192925.1">
    <property type="nucleotide sequence ID" value="NZ_CP039964.1"/>
</dbReference>
<keyword evidence="11" id="KW-1185">Reference proteome</keyword>
<feature type="transmembrane region" description="Helical" evidence="8">
    <location>
        <begin position="54"/>
        <end position="74"/>
    </location>
</feature>
<keyword evidence="6" id="KW-0051">Antiviral defense</keyword>
<evidence type="ECO:0000256" key="1">
    <source>
        <dbReference type="ARBA" id="ARBA00004236"/>
    </source>
</evidence>
<evidence type="ECO:0000256" key="6">
    <source>
        <dbReference type="ARBA" id="ARBA00023118"/>
    </source>
</evidence>
<keyword evidence="3 8" id="KW-0812">Transmembrane</keyword>
<evidence type="ECO:0000259" key="9">
    <source>
        <dbReference type="Pfam" id="PF18967"/>
    </source>
</evidence>
<feature type="domain" description="Pycsar effector protein" evidence="9">
    <location>
        <begin position="10"/>
        <end position="79"/>
    </location>
</feature>
<evidence type="ECO:0000256" key="5">
    <source>
        <dbReference type="ARBA" id="ARBA00022989"/>
    </source>
</evidence>
<evidence type="ECO:0000256" key="3">
    <source>
        <dbReference type="ARBA" id="ARBA00022692"/>
    </source>
</evidence>
<dbReference type="EMBL" id="CP039964">
    <property type="protein sequence ID" value="QCO55235.1"/>
    <property type="molecule type" value="Genomic_DNA"/>
</dbReference>
<name>A0A4P8EFI8_9RHOB</name>
<evidence type="ECO:0000256" key="2">
    <source>
        <dbReference type="ARBA" id="ARBA00022475"/>
    </source>
</evidence>
<keyword evidence="7 8" id="KW-0472">Membrane</keyword>
<organism evidence="10 11">
    <name type="scientific">Pseudorhodobacter turbinis</name>
    <dbReference type="NCBI Taxonomy" id="2500533"/>
    <lineage>
        <taxon>Bacteria</taxon>
        <taxon>Pseudomonadati</taxon>
        <taxon>Pseudomonadota</taxon>
        <taxon>Alphaproteobacteria</taxon>
        <taxon>Rhodobacterales</taxon>
        <taxon>Paracoccaceae</taxon>
        <taxon>Pseudorhodobacter</taxon>
    </lineage>
</organism>
<evidence type="ECO:0000313" key="10">
    <source>
        <dbReference type="EMBL" id="QCO55235.1"/>
    </source>
</evidence>
<keyword evidence="4" id="KW-0547">Nucleotide-binding</keyword>
<keyword evidence="2" id="KW-1003">Cell membrane</keyword>
<evidence type="ECO:0000256" key="4">
    <source>
        <dbReference type="ARBA" id="ARBA00022741"/>
    </source>
</evidence>
<accession>A0A4P8EFI8</accession>
<keyword evidence="5 8" id="KW-1133">Transmembrane helix</keyword>
<dbReference type="AlphaFoldDB" id="A0A4P8EFI8"/>
<dbReference type="Proteomes" id="UP000298631">
    <property type="component" value="Chromosome"/>
</dbReference>
<sequence length="136" mass="15094">MAIDSKIAGDQLNRILTFFPRVDNRASMLFAANSAILGVLAARVRVEHLQNWQVLIPAGLTLAALVYSFGSLYLCAYPNTGPVALSCRSKCSFKPPFVQKRPDFSNPMLSGVVADCRSRVWMPLSMQEVFQIAWNK</sequence>
<feature type="transmembrane region" description="Helical" evidence="8">
    <location>
        <begin position="26"/>
        <end position="42"/>
    </location>
</feature>
<evidence type="ECO:0000313" key="11">
    <source>
        <dbReference type="Proteomes" id="UP000298631"/>
    </source>
</evidence>
<dbReference type="Pfam" id="PF18967">
    <property type="entry name" value="PycTM"/>
    <property type="match status" value="1"/>
</dbReference>
<proteinExistence type="predicted"/>
<dbReference type="OrthoDB" id="7877296at2"/>